<sequence length="90" mass="10575">MPISVIPSLTYDIYKFIYLLFELFRTDQYKIITIVLSSCSSQRLLFKGQEINLYNFYCHFCSAYTAIFTAYFIELCCICFTLLSSPYPLV</sequence>
<evidence type="ECO:0000313" key="2">
    <source>
        <dbReference type="EnsemblPlants" id="cds.novel_model_2296_5bd9a17a"/>
    </source>
</evidence>
<keyword evidence="3" id="KW-1185">Reference proteome</keyword>
<dbReference type="Gramene" id="novel_model_2296_5bd9a17a">
    <property type="protein sequence ID" value="cds.novel_model_2296_5bd9a17a"/>
    <property type="gene ID" value="novel_gene_1214_5bd9a17a"/>
</dbReference>
<dbReference type="EMBL" id="UZAU01000078">
    <property type="status" value="NOT_ANNOTATED_CDS"/>
    <property type="molecule type" value="Genomic_DNA"/>
</dbReference>
<evidence type="ECO:0000256" key="1">
    <source>
        <dbReference type="SAM" id="Phobius"/>
    </source>
</evidence>
<evidence type="ECO:0000313" key="3">
    <source>
        <dbReference type="Proteomes" id="UP000596661"/>
    </source>
</evidence>
<proteinExistence type="predicted"/>
<dbReference type="AlphaFoldDB" id="A0A803QWL6"/>
<keyword evidence="1" id="KW-0812">Transmembrane</keyword>
<reference evidence="2" key="1">
    <citation type="submission" date="2018-11" db="EMBL/GenBank/DDBJ databases">
        <authorList>
            <person name="Grassa J C."/>
        </authorList>
    </citation>
    <scope>NUCLEOTIDE SEQUENCE [LARGE SCALE GENOMIC DNA]</scope>
</reference>
<protein>
    <submittedName>
        <fullName evidence="2">Uncharacterized protein</fullName>
    </submittedName>
</protein>
<name>A0A803QWL6_CANSA</name>
<keyword evidence="1" id="KW-0472">Membrane</keyword>
<dbReference type="EnsemblPlants" id="novel_model_2296_5bd9a17a">
    <property type="protein sequence ID" value="cds.novel_model_2296_5bd9a17a"/>
    <property type="gene ID" value="novel_gene_1214_5bd9a17a"/>
</dbReference>
<keyword evidence="1" id="KW-1133">Transmembrane helix</keyword>
<dbReference type="Proteomes" id="UP000596661">
    <property type="component" value="Chromosome 1"/>
</dbReference>
<feature type="transmembrane region" description="Helical" evidence="1">
    <location>
        <begin position="56"/>
        <end position="83"/>
    </location>
</feature>
<reference evidence="2" key="2">
    <citation type="submission" date="2021-03" db="UniProtKB">
        <authorList>
            <consortium name="EnsemblPlants"/>
        </authorList>
    </citation>
    <scope>IDENTIFICATION</scope>
</reference>
<accession>A0A803QWL6</accession>
<organism evidence="2 3">
    <name type="scientific">Cannabis sativa</name>
    <name type="common">Hemp</name>
    <name type="synonym">Marijuana</name>
    <dbReference type="NCBI Taxonomy" id="3483"/>
    <lineage>
        <taxon>Eukaryota</taxon>
        <taxon>Viridiplantae</taxon>
        <taxon>Streptophyta</taxon>
        <taxon>Embryophyta</taxon>
        <taxon>Tracheophyta</taxon>
        <taxon>Spermatophyta</taxon>
        <taxon>Magnoliopsida</taxon>
        <taxon>eudicotyledons</taxon>
        <taxon>Gunneridae</taxon>
        <taxon>Pentapetalae</taxon>
        <taxon>rosids</taxon>
        <taxon>fabids</taxon>
        <taxon>Rosales</taxon>
        <taxon>Cannabaceae</taxon>
        <taxon>Cannabis</taxon>
    </lineage>
</organism>